<evidence type="ECO:0000256" key="2">
    <source>
        <dbReference type="ARBA" id="ARBA00023186"/>
    </source>
</evidence>
<dbReference type="Pfam" id="PF02613">
    <property type="entry name" value="Nitrate_red_del"/>
    <property type="match status" value="1"/>
</dbReference>
<accession>A0A844LYE5</accession>
<dbReference type="OrthoDB" id="7849731at2"/>
<dbReference type="PANTHER" id="PTHR34227:SF11">
    <property type="entry name" value="CHAPERONE PROTEIN TORD"/>
    <property type="match status" value="1"/>
</dbReference>
<comment type="caution">
    <text evidence="4">The sequence shown here is derived from an EMBL/GenBank/DDBJ whole genome shotgun (WGS) entry which is preliminary data.</text>
</comment>
<keyword evidence="5" id="KW-1185">Reference proteome</keyword>
<dbReference type="GO" id="GO:0051259">
    <property type="term" value="P:protein complex oligomerization"/>
    <property type="evidence" value="ECO:0007669"/>
    <property type="project" value="InterPro"/>
</dbReference>
<gene>
    <name evidence="3 4" type="primary">torD</name>
    <name evidence="4" type="ORF">GB996_02205</name>
</gene>
<name>A0A844LYE5_9GAMM</name>
<sequence length="221" mass="25252">MNNSQQWQAANTARAALYRWFAELFARELTKTNLTQLQAQYPSLHAAFSDLNLEPQSAALQTALDNLQVIPAPDRALELAADFAHLFLLSGHQSAPPYASYYLESDQMLYGKPAQQMSEFLASHKLDLHPEFREPKDHLSIYLQVMSLWIKSSVDEQANLIEMAVQQQHFLDDALLSWLPKFAARCQHIRVKTQVYPAIIDLLLHFVQEDRQALEDMAEAE</sequence>
<dbReference type="GO" id="GO:0006457">
    <property type="term" value="P:protein folding"/>
    <property type="evidence" value="ECO:0007669"/>
    <property type="project" value="UniProtKB-UniRule"/>
</dbReference>
<comment type="function">
    <text evidence="3">Involved in the biogenesis of TorA. Acts on TorA before the insertion of the molybdenum cofactor and, as a result, probably favors a conformation of the apoenzyme that is competent for acquiring the cofactor.</text>
</comment>
<reference evidence="4 5" key="1">
    <citation type="journal article" date="2019" name="PLoS ONE">
        <title>Pup mortality in New Zealand sea lions (Phocarctos hookeri) at Enderby Island, Auckland Islands, 2013-18.</title>
        <authorList>
            <person name="Michael S.A."/>
            <person name="Hayman D.T.S."/>
            <person name="Gray R."/>
            <person name="Zhang J."/>
            <person name="Rogers L."/>
            <person name="Roe W.D."/>
        </authorList>
    </citation>
    <scope>NUCLEOTIDE SEQUENCE [LARGE SCALE GENOMIC DNA]</scope>
    <source>
        <strain evidence="4 5">SM868</strain>
    </source>
</reference>
<keyword evidence="1 3" id="KW-0963">Cytoplasm</keyword>
<dbReference type="Gene3D" id="1.20.1280.20">
    <property type="entry name" value="HscB, C-terminal domain"/>
    <property type="match status" value="1"/>
</dbReference>
<dbReference type="InterPro" id="IPR036411">
    <property type="entry name" value="TorD-like_sf"/>
</dbReference>
<dbReference type="GO" id="GO:0005737">
    <property type="term" value="C:cytoplasm"/>
    <property type="evidence" value="ECO:0007669"/>
    <property type="project" value="UniProtKB-SubCell"/>
</dbReference>
<dbReference type="NCBIfam" id="NF003442">
    <property type="entry name" value="PRK04976.1"/>
    <property type="match status" value="1"/>
</dbReference>
<dbReference type="SUPFAM" id="SSF89155">
    <property type="entry name" value="TorD-like"/>
    <property type="match status" value="1"/>
</dbReference>
<dbReference type="HAMAP" id="MF_01150">
    <property type="entry name" value="TorD"/>
    <property type="match status" value="1"/>
</dbReference>
<keyword evidence="2 3" id="KW-0143">Chaperone</keyword>
<organism evidence="4 5">
    <name type="scientific">Psychrobacter sanguinis</name>
    <dbReference type="NCBI Taxonomy" id="861445"/>
    <lineage>
        <taxon>Bacteria</taxon>
        <taxon>Pseudomonadati</taxon>
        <taxon>Pseudomonadota</taxon>
        <taxon>Gammaproteobacteria</taxon>
        <taxon>Moraxellales</taxon>
        <taxon>Moraxellaceae</taxon>
        <taxon>Psychrobacter</taxon>
    </lineage>
</organism>
<dbReference type="RefSeq" id="WP_155586723.1">
    <property type="nucleotide sequence ID" value="NZ_WFKQ01000001.1"/>
</dbReference>
<proteinExistence type="inferred from homology"/>
<dbReference type="EMBL" id="WFKQ01000001">
    <property type="protein sequence ID" value="MUG31604.1"/>
    <property type="molecule type" value="Genomic_DNA"/>
</dbReference>
<evidence type="ECO:0000313" key="5">
    <source>
        <dbReference type="Proteomes" id="UP000442109"/>
    </source>
</evidence>
<dbReference type="InterPro" id="IPR023069">
    <property type="entry name" value="Chaperone_TorD"/>
</dbReference>
<evidence type="ECO:0000256" key="1">
    <source>
        <dbReference type="ARBA" id="ARBA00022490"/>
    </source>
</evidence>
<dbReference type="InterPro" id="IPR050289">
    <property type="entry name" value="TorD/DmsD_chaperones"/>
</dbReference>
<dbReference type="PANTHER" id="PTHR34227">
    <property type="entry name" value="CHAPERONE PROTEIN YCDY"/>
    <property type="match status" value="1"/>
</dbReference>
<evidence type="ECO:0000313" key="4">
    <source>
        <dbReference type="EMBL" id="MUG31604.1"/>
    </source>
</evidence>
<dbReference type="Proteomes" id="UP000442109">
    <property type="component" value="Unassembled WGS sequence"/>
</dbReference>
<dbReference type="Gene3D" id="1.20.120.1820">
    <property type="match status" value="1"/>
</dbReference>
<evidence type="ECO:0000256" key="3">
    <source>
        <dbReference type="HAMAP-Rule" id="MF_01150"/>
    </source>
</evidence>
<dbReference type="InterPro" id="IPR036386">
    <property type="entry name" value="HscB_C_sf"/>
</dbReference>
<dbReference type="InterPro" id="IPR020945">
    <property type="entry name" value="DMSO/NO3_reduct_chaperone"/>
</dbReference>
<dbReference type="AlphaFoldDB" id="A0A844LYE5"/>
<comment type="subcellular location">
    <subcellularLocation>
        <location evidence="3">Cytoplasm</location>
    </subcellularLocation>
</comment>
<comment type="similarity">
    <text evidence="3">Belongs to the TorD/DmsD family. TorD subfamily.</text>
</comment>
<protein>
    <recommendedName>
        <fullName evidence="3">Chaperone protein TorD</fullName>
    </recommendedName>
</protein>